<dbReference type="EMBL" id="CP011545">
    <property type="protein sequence ID" value="AKK08459.1"/>
    <property type="molecule type" value="Genomic_DNA"/>
</dbReference>
<reference evidence="6 7" key="1">
    <citation type="journal article" date="2015" name="Genome Announc.">
        <title>Complete Genome Sequence of the Type Strain Corynebacterium testudinoris DSM 44614, Recovered from Necrotic Lesions in the Mouth of a Tortoise.</title>
        <authorList>
            <person name="Ruckert C."/>
            <person name="Kriete M."/>
            <person name="Jaenicke S."/>
            <person name="Winkler A."/>
            <person name="Tauch A."/>
        </authorList>
    </citation>
    <scope>NUCLEOTIDE SEQUENCE [LARGE SCALE GENOMIC DNA]</scope>
    <source>
        <strain evidence="6 7">DSM 44614</strain>
    </source>
</reference>
<dbReference type="Pfam" id="PF09339">
    <property type="entry name" value="HTH_IclR"/>
    <property type="match status" value="1"/>
</dbReference>
<dbReference type="Proteomes" id="UP000035540">
    <property type="component" value="Chromosome"/>
</dbReference>
<feature type="domain" description="HTH iclR-type" evidence="4">
    <location>
        <begin position="4"/>
        <end position="66"/>
    </location>
</feature>
<evidence type="ECO:0000256" key="3">
    <source>
        <dbReference type="ARBA" id="ARBA00023163"/>
    </source>
</evidence>
<evidence type="ECO:0000256" key="2">
    <source>
        <dbReference type="ARBA" id="ARBA00023125"/>
    </source>
</evidence>
<keyword evidence="3" id="KW-0804">Transcription</keyword>
<evidence type="ECO:0000259" key="5">
    <source>
        <dbReference type="PROSITE" id="PS51078"/>
    </source>
</evidence>
<accession>A0A0G3H4W4</accession>
<dbReference type="PANTHER" id="PTHR30136:SF35">
    <property type="entry name" value="HTH-TYPE TRANSCRIPTIONAL REGULATOR RV1719"/>
    <property type="match status" value="1"/>
</dbReference>
<evidence type="ECO:0000256" key="1">
    <source>
        <dbReference type="ARBA" id="ARBA00023015"/>
    </source>
</evidence>
<organism evidence="6 7">
    <name type="scientific">Corynebacterium testudinoris</name>
    <dbReference type="NCBI Taxonomy" id="136857"/>
    <lineage>
        <taxon>Bacteria</taxon>
        <taxon>Bacillati</taxon>
        <taxon>Actinomycetota</taxon>
        <taxon>Actinomycetes</taxon>
        <taxon>Mycobacteriales</taxon>
        <taxon>Corynebacteriaceae</taxon>
        <taxon>Corynebacterium</taxon>
    </lineage>
</organism>
<reference evidence="7" key="2">
    <citation type="submission" date="2015-05" db="EMBL/GenBank/DDBJ databases">
        <title>Complete genome sequence of Corynebacterium testudinoris DSM 44614, recovered from necrotic lesions in the mouth of a tortoise.</title>
        <authorList>
            <person name="Ruckert C."/>
            <person name="Albersmeier A."/>
            <person name="Winkler A."/>
            <person name="Tauch A."/>
        </authorList>
    </citation>
    <scope>NUCLEOTIDE SEQUENCE [LARGE SCALE GENOMIC DNA]</scope>
    <source>
        <strain evidence="7">DSM 44614</strain>
    </source>
</reference>
<keyword evidence="7" id="KW-1185">Reference proteome</keyword>
<dbReference type="OrthoDB" id="3734039at2"/>
<dbReference type="GO" id="GO:0003677">
    <property type="term" value="F:DNA binding"/>
    <property type="evidence" value="ECO:0007669"/>
    <property type="project" value="UniProtKB-KW"/>
</dbReference>
<dbReference type="GO" id="GO:0045892">
    <property type="term" value="P:negative regulation of DNA-templated transcription"/>
    <property type="evidence" value="ECO:0007669"/>
    <property type="project" value="TreeGrafter"/>
</dbReference>
<dbReference type="InterPro" id="IPR036388">
    <property type="entry name" value="WH-like_DNA-bd_sf"/>
</dbReference>
<dbReference type="Gene3D" id="3.30.450.40">
    <property type="match status" value="1"/>
</dbReference>
<gene>
    <name evidence="6" type="ORF">CTEST_05060</name>
</gene>
<dbReference type="Pfam" id="PF01614">
    <property type="entry name" value="IclR_C"/>
    <property type="match status" value="1"/>
</dbReference>
<dbReference type="Gene3D" id="1.10.10.10">
    <property type="entry name" value="Winged helix-like DNA-binding domain superfamily/Winged helix DNA-binding domain"/>
    <property type="match status" value="1"/>
</dbReference>
<dbReference type="SUPFAM" id="SSF46785">
    <property type="entry name" value="Winged helix' DNA-binding domain"/>
    <property type="match status" value="1"/>
</dbReference>
<dbReference type="PATRIC" id="fig|136857.5.peg.1007"/>
<dbReference type="STRING" id="136857.CTEST_05060"/>
<dbReference type="GO" id="GO:0003700">
    <property type="term" value="F:DNA-binding transcription factor activity"/>
    <property type="evidence" value="ECO:0007669"/>
    <property type="project" value="TreeGrafter"/>
</dbReference>
<name>A0A0G3H4W4_9CORY</name>
<evidence type="ECO:0000313" key="6">
    <source>
        <dbReference type="EMBL" id="AKK08459.1"/>
    </source>
</evidence>
<dbReference type="PANTHER" id="PTHR30136">
    <property type="entry name" value="HELIX-TURN-HELIX TRANSCRIPTIONAL REGULATOR, ICLR FAMILY"/>
    <property type="match status" value="1"/>
</dbReference>
<dbReference type="CDD" id="cd00090">
    <property type="entry name" value="HTH_ARSR"/>
    <property type="match status" value="1"/>
</dbReference>
<dbReference type="InterPro" id="IPR011991">
    <property type="entry name" value="ArsR-like_HTH"/>
</dbReference>
<dbReference type="InterPro" id="IPR029016">
    <property type="entry name" value="GAF-like_dom_sf"/>
</dbReference>
<dbReference type="SUPFAM" id="SSF55781">
    <property type="entry name" value="GAF domain-like"/>
    <property type="match status" value="1"/>
</dbReference>
<dbReference type="InterPro" id="IPR014757">
    <property type="entry name" value="Tscrpt_reg_IclR_C"/>
</dbReference>
<dbReference type="AlphaFoldDB" id="A0A0G3H4W4"/>
<dbReference type="SMART" id="SM00346">
    <property type="entry name" value="HTH_ICLR"/>
    <property type="match status" value="1"/>
</dbReference>
<dbReference type="KEGG" id="cted:CTEST_05060"/>
<dbReference type="RefSeq" id="WP_047252815.1">
    <property type="nucleotide sequence ID" value="NZ_CP011545.1"/>
</dbReference>
<dbReference type="PROSITE" id="PS51077">
    <property type="entry name" value="HTH_ICLR"/>
    <property type="match status" value="1"/>
</dbReference>
<dbReference type="InterPro" id="IPR005471">
    <property type="entry name" value="Tscrpt_reg_IclR_N"/>
</dbReference>
<evidence type="ECO:0000259" key="4">
    <source>
        <dbReference type="PROSITE" id="PS51077"/>
    </source>
</evidence>
<dbReference type="PROSITE" id="PS51078">
    <property type="entry name" value="ICLR_ED"/>
    <property type="match status" value="1"/>
</dbReference>
<evidence type="ECO:0000313" key="7">
    <source>
        <dbReference type="Proteomes" id="UP000035540"/>
    </source>
</evidence>
<proteinExistence type="predicted"/>
<keyword evidence="2" id="KW-0238">DNA-binding</keyword>
<dbReference type="InterPro" id="IPR036390">
    <property type="entry name" value="WH_DNA-bd_sf"/>
</dbReference>
<keyword evidence="1" id="KW-0805">Transcription regulation</keyword>
<feature type="domain" description="IclR-ED" evidence="5">
    <location>
        <begin position="67"/>
        <end position="250"/>
    </location>
</feature>
<sequence>MGHVPAAQHTLRILSLLSTIDVPISAARIRKELGIPRSTMYHLLKVMEEAGYVVHIPGEKTYGLGLAAYAMANAYTTQQPLVRLGARLIVPAAEMLQGSGHISRLAGSEIVYLHELRAPGAVSLVTEVGVRLPATRTASGRSMLAVLPEREARAAFATAAGSGSGSGSGETLREFHQRLATVRERGWAEEVEEVARGQRSIAVAVLDHLQRPAAALAVTFPVGRFSESQVRAAVENLQRNAQLLSERMYGTRTS</sequence>
<dbReference type="InterPro" id="IPR050707">
    <property type="entry name" value="HTH_MetabolicPath_Reg"/>
</dbReference>
<protein>
    <submittedName>
        <fullName evidence="6">Transcriptional regulator, IclR family</fullName>
    </submittedName>
</protein>